<feature type="non-terminal residue" evidence="1">
    <location>
        <position position="1"/>
    </location>
</feature>
<dbReference type="AlphaFoldDB" id="A0A6A0AMC0"/>
<sequence length="58" mass="6400">VTGVLEHTDFLAPYQGRPDVLYAKPLVPVHEAIEVLQKIEAELVLPIKEEPLHSAKSA</sequence>
<proteinExistence type="predicted"/>
<reference evidence="1 2" key="1">
    <citation type="submission" date="2020-02" db="EMBL/GenBank/DDBJ databases">
        <title>Draft genome sequence of Haematococcus lacustris strain NIES-144.</title>
        <authorList>
            <person name="Morimoto D."/>
            <person name="Nakagawa S."/>
            <person name="Yoshida T."/>
            <person name="Sawayama S."/>
        </authorList>
    </citation>
    <scope>NUCLEOTIDE SEQUENCE [LARGE SCALE GENOMIC DNA]</scope>
    <source>
        <strain evidence="1 2">NIES-144</strain>
    </source>
</reference>
<comment type="caution">
    <text evidence="1">The sequence shown here is derived from an EMBL/GenBank/DDBJ whole genome shotgun (WGS) entry which is preliminary data.</text>
</comment>
<evidence type="ECO:0000313" key="1">
    <source>
        <dbReference type="EMBL" id="GFH33718.1"/>
    </source>
</evidence>
<dbReference type="Proteomes" id="UP000485058">
    <property type="component" value="Unassembled WGS sequence"/>
</dbReference>
<accession>A0A6A0AMC0</accession>
<gene>
    <name evidence="1" type="ORF">HaLaN_33127</name>
</gene>
<name>A0A6A0AMC0_HAELA</name>
<dbReference type="EMBL" id="BLLF01009415">
    <property type="protein sequence ID" value="GFH33718.1"/>
    <property type="molecule type" value="Genomic_DNA"/>
</dbReference>
<protein>
    <submittedName>
        <fullName evidence="1">Uncharacterized protein</fullName>
    </submittedName>
</protein>
<keyword evidence="2" id="KW-1185">Reference proteome</keyword>
<organism evidence="1 2">
    <name type="scientific">Haematococcus lacustris</name>
    <name type="common">Green alga</name>
    <name type="synonym">Haematococcus pluvialis</name>
    <dbReference type="NCBI Taxonomy" id="44745"/>
    <lineage>
        <taxon>Eukaryota</taxon>
        <taxon>Viridiplantae</taxon>
        <taxon>Chlorophyta</taxon>
        <taxon>core chlorophytes</taxon>
        <taxon>Chlorophyceae</taxon>
        <taxon>CS clade</taxon>
        <taxon>Chlamydomonadales</taxon>
        <taxon>Haematococcaceae</taxon>
        <taxon>Haematococcus</taxon>
    </lineage>
</organism>
<evidence type="ECO:0000313" key="2">
    <source>
        <dbReference type="Proteomes" id="UP000485058"/>
    </source>
</evidence>